<sequence length="286" mass="32720">MTDLVDIGNAHVPSIQIQGTKCGRARLSYGYGARDGKQASMAYPPGIQGWFYFHRLPDRHVAAGELRFRVINLPEGGVDKNADPKPYFDAGWDLMKGKEPWRISLLGLRRCYPPVYQKLMLEGVITNQMDNEINRLLPPTLQYNAKSRIIERVTDPFFIDFAGQKPIYIFLHKERIQSVQLARPFAKQRGNQSPRSLSLYSGTAYVRLELATFPTEEGPKDKLVLRVLLFVDLPNPEDEFVQKEGQLVKKYNFRTNTEEVWTSSLPSNYITPSSLKMLEDARSNHE</sequence>
<name>A0A9W8MH14_9AGAR</name>
<feature type="non-terminal residue" evidence="1">
    <location>
        <position position="1"/>
    </location>
</feature>
<dbReference type="EMBL" id="JANBPK010000844">
    <property type="protein sequence ID" value="KAJ2930396.1"/>
    <property type="molecule type" value="Genomic_DNA"/>
</dbReference>
<dbReference type="Proteomes" id="UP001140091">
    <property type="component" value="Unassembled WGS sequence"/>
</dbReference>
<dbReference type="AlphaFoldDB" id="A0A9W8MH14"/>
<keyword evidence="2" id="KW-1185">Reference proteome</keyword>
<evidence type="ECO:0000313" key="1">
    <source>
        <dbReference type="EMBL" id="KAJ2930396.1"/>
    </source>
</evidence>
<gene>
    <name evidence="1" type="ORF">H1R20_g6708</name>
</gene>
<organism evidence="1 2">
    <name type="scientific">Candolleomyces eurysporus</name>
    <dbReference type="NCBI Taxonomy" id="2828524"/>
    <lineage>
        <taxon>Eukaryota</taxon>
        <taxon>Fungi</taxon>
        <taxon>Dikarya</taxon>
        <taxon>Basidiomycota</taxon>
        <taxon>Agaricomycotina</taxon>
        <taxon>Agaricomycetes</taxon>
        <taxon>Agaricomycetidae</taxon>
        <taxon>Agaricales</taxon>
        <taxon>Agaricineae</taxon>
        <taxon>Psathyrellaceae</taxon>
        <taxon>Candolleomyces</taxon>
    </lineage>
</organism>
<dbReference type="OrthoDB" id="2750929at2759"/>
<reference evidence="1" key="1">
    <citation type="submission" date="2022-06" db="EMBL/GenBank/DDBJ databases">
        <title>Genome Sequence of Candolleomyces eurysporus.</title>
        <authorList>
            <person name="Buettner E."/>
        </authorList>
    </citation>
    <scope>NUCLEOTIDE SEQUENCE</scope>
    <source>
        <strain evidence="1">VTCC 930004</strain>
    </source>
</reference>
<comment type="caution">
    <text evidence="1">The sequence shown here is derived from an EMBL/GenBank/DDBJ whole genome shotgun (WGS) entry which is preliminary data.</text>
</comment>
<proteinExistence type="predicted"/>
<protein>
    <submittedName>
        <fullName evidence="1">Uncharacterized protein</fullName>
    </submittedName>
</protein>
<evidence type="ECO:0000313" key="2">
    <source>
        <dbReference type="Proteomes" id="UP001140091"/>
    </source>
</evidence>
<accession>A0A9W8MH14</accession>